<reference evidence="1 2" key="1">
    <citation type="submission" date="2016-02" db="EMBL/GenBank/DDBJ databases">
        <title>Genome sequence of Clostridium tepidiprofundi DSM 19306.</title>
        <authorList>
            <person name="Poehlein A."/>
            <person name="Daniel R."/>
        </authorList>
    </citation>
    <scope>NUCLEOTIDE SEQUENCE [LARGE SCALE GENOMIC DNA]</scope>
    <source>
        <strain evidence="1 2">DSM 19306</strain>
    </source>
</reference>
<protein>
    <submittedName>
        <fullName evidence="1">Uncharacterized protein</fullName>
    </submittedName>
</protein>
<name>A0A151AF08_9CLOT</name>
<dbReference type="EMBL" id="LTBA01000121">
    <property type="protein sequence ID" value="KYH25967.1"/>
    <property type="molecule type" value="Genomic_DNA"/>
</dbReference>
<comment type="caution">
    <text evidence="1">The sequence shown here is derived from an EMBL/GenBank/DDBJ whole genome shotgun (WGS) entry which is preliminary data.</text>
</comment>
<dbReference type="AlphaFoldDB" id="A0A151AF08"/>
<evidence type="ECO:0000313" key="2">
    <source>
        <dbReference type="Proteomes" id="UP000075531"/>
    </source>
</evidence>
<dbReference type="PATRIC" id="fig|1121338.3.peg.2954"/>
<keyword evidence="2" id="KW-1185">Reference proteome</keyword>
<proteinExistence type="predicted"/>
<dbReference type="Proteomes" id="UP000075531">
    <property type="component" value="Unassembled WGS sequence"/>
</dbReference>
<gene>
    <name evidence="1" type="ORF">CLTEP_27990</name>
</gene>
<dbReference type="OrthoDB" id="2613492at2"/>
<accession>A0A151AF08</accession>
<dbReference type="RefSeq" id="WP_066827682.1">
    <property type="nucleotide sequence ID" value="NZ_LTBA01000121.1"/>
</dbReference>
<evidence type="ECO:0000313" key="1">
    <source>
        <dbReference type="EMBL" id="KYH25967.1"/>
    </source>
</evidence>
<organism evidence="1 2">
    <name type="scientific">Clostridium tepidiprofundi DSM 19306</name>
    <dbReference type="NCBI Taxonomy" id="1121338"/>
    <lineage>
        <taxon>Bacteria</taxon>
        <taxon>Bacillati</taxon>
        <taxon>Bacillota</taxon>
        <taxon>Clostridia</taxon>
        <taxon>Eubacteriales</taxon>
        <taxon>Clostridiaceae</taxon>
        <taxon>Clostridium</taxon>
    </lineage>
</organism>
<sequence length="187" mass="21333">MKRLISNILLTVFILFGFMNLNVYATTNISKDNVCTLIQVNDLSSDYTIAEQQIKKNVNKENIKLKIDNIGLESNILKLDGVVQVNNKKILFDLSGELKKIDTSKDIVVANLIDKYNNFDVIHFSINNSSSNFISASGNKYDIATLNLYLKEKISNNYIFLETFLPKQINEKKIFDINYVNSFSSKD</sequence>